<keyword evidence="3" id="KW-1185">Reference proteome</keyword>
<dbReference type="AlphaFoldDB" id="A0A2S7ISI0"/>
<dbReference type="OrthoDB" id="5432251at2"/>
<gene>
    <name evidence="2" type="ORF">C5O19_13875</name>
</gene>
<sequence length="183" mass="20707">MLAAVVLVGTMVSCAPSITVRSDYDRTANFSGYRTYAIAPMPGGNSDPVMGSQLMQKRITQALDAEMSARGYRRVEKNADLTVRFDTDARNLQQIQSNNLSPMWGWWWYGPNNNVSSRNYEENRVIISLLDTKTNEMVWQGWAKGELNARRKDRDELIRATVAKVMQEYPYRAGMTNAAVQGE</sequence>
<evidence type="ECO:0000259" key="1">
    <source>
        <dbReference type="Pfam" id="PF13590"/>
    </source>
</evidence>
<evidence type="ECO:0000313" key="3">
    <source>
        <dbReference type="Proteomes" id="UP000239590"/>
    </source>
</evidence>
<dbReference type="Gene3D" id="3.30.160.670">
    <property type="match status" value="1"/>
</dbReference>
<protein>
    <submittedName>
        <fullName evidence="2">DUF4136 domain-containing protein</fullName>
    </submittedName>
</protein>
<comment type="caution">
    <text evidence="2">The sequence shown here is derived from an EMBL/GenBank/DDBJ whole genome shotgun (WGS) entry which is preliminary data.</text>
</comment>
<dbReference type="Proteomes" id="UP000239590">
    <property type="component" value="Unassembled WGS sequence"/>
</dbReference>
<dbReference type="Pfam" id="PF13590">
    <property type="entry name" value="DUF4136"/>
    <property type="match status" value="1"/>
</dbReference>
<organism evidence="2 3">
    <name type="scientific">Siphonobacter curvatus</name>
    <dbReference type="NCBI Taxonomy" id="2094562"/>
    <lineage>
        <taxon>Bacteria</taxon>
        <taxon>Pseudomonadati</taxon>
        <taxon>Bacteroidota</taxon>
        <taxon>Cytophagia</taxon>
        <taxon>Cytophagales</taxon>
        <taxon>Cytophagaceae</taxon>
        <taxon>Siphonobacter</taxon>
    </lineage>
</organism>
<proteinExistence type="predicted"/>
<feature type="domain" description="DUF4136" evidence="1">
    <location>
        <begin position="20"/>
        <end position="171"/>
    </location>
</feature>
<name>A0A2S7ISI0_9BACT</name>
<evidence type="ECO:0000313" key="2">
    <source>
        <dbReference type="EMBL" id="PQA60654.1"/>
    </source>
</evidence>
<dbReference type="InterPro" id="IPR025411">
    <property type="entry name" value="DUF4136"/>
</dbReference>
<dbReference type="EMBL" id="PTRA01000001">
    <property type="protein sequence ID" value="PQA60654.1"/>
    <property type="molecule type" value="Genomic_DNA"/>
</dbReference>
<reference evidence="3" key="1">
    <citation type="submission" date="2018-02" db="EMBL/GenBank/DDBJ databases">
        <title>Genome sequencing of Solimonas sp. HR-BB.</title>
        <authorList>
            <person name="Lee Y."/>
            <person name="Jeon C.O."/>
        </authorList>
    </citation>
    <scope>NUCLEOTIDE SEQUENCE [LARGE SCALE GENOMIC DNA]</scope>
    <source>
        <strain evidence="3">HR-U</strain>
    </source>
</reference>
<accession>A0A2S7ISI0</accession>